<dbReference type="InterPro" id="IPR006910">
    <property type="entry name" value="Rad21_Rec8_N"/>
</dbReference>
<keyword evidence="5" id="KW-0539">Nucleus</keyword>
<comment type="similarity">
    <text evidence="3">Belongs to the rad21 family.</text>
</comment>
<dbReference type="Pfam" id="PF04825">
    <property type="entry name" value="Rad21_Rec8_N"/>
    <property type="match status" value="1"/>
</dbReference>
<dbReference type="PANTHER" id="PTHR12585:SF69">
    <property type="entry name" value="FI11703P"/>
    <property type="match status" value="1"/>
</dbReference>
<dbReference type="GeneID" id="100197122"/>
<dbReference type="CDD" id="cd21792">
    <property type="entry name" value="Rad21_Rec8_M_NXP1-like"/>
    <property type="match status" value="1"/>
</dbReference>
<evidence type="ECO:0000313" key="8">
    <source>
        <dbReference type="Proteomes" id="UP001652625"/>
    </source>
</evidence>
<dbReference type="Proteomes" id="UP001652625">
    <property type="component" value="Chromosome 04"/>
</dbReference>
<dbReference type="SUPFAM" id="SSF46785">
    <property type="entry name" value="Winged helix' DNA-binding domain"/>
    <property type="match status" value="1"/>
</dbReference>
<dbReference type="Gene3D" id="1.10.10.580">
    <property type="entry name" value="Structural maintenance of chromosome 1. Chain E"/>
    <property type="match status" value="1"/>
</dbReference>
<dbReference type="Pfam" id="PF04824">
    <property type="entry name" value="Rad21_Rec8"/>
    <property type="match status" value="1"/>
</dbReference>
<name>A0ABM4BS89_HYDVU</name>
<evidence type="ECO:0000256" key="1">
    <source>
        <dbReference type="ARBA" id="ARBA00004123"/>
    </source>
</evidence>
<evidence type="ECO:0000256" key="5">
    <source>
        <dbReference type="ARBA" id="ARBA00023242"/>
    </source>
</evidence>
<dbReference type="InterPro" id="IPR036390">
    <property type="entry name" value="WH_DNA-bd_sf"/>
</dbReference>
<dbReference type="InterPro" id="IPR023093">
    <property type="entry name" value="ScpA-like_C"/>
</dbReference>
<evidence type="ECO:0000259" key="7">
    <source>
        <dbReference type="Pfam" id="PF04825"/>
    </source>
</evidence>
<evidence type="ECO:0000313" key="9">
    <source>
        <dbReference type="RefSeq" id="XP_065652016.1"/>
    </source>
</evidence>
<feature type="domain" description="Rad21/Rec8-like protein C-terminal eukaryotic" evidence="6">
    <location>
        <begin position="548"/>
        <end position="597"/>
    </location>
</feature>
<dbReference type="RefSeq" id="XP_065652016.1">
    <property type="nucleotide sequence ID" value="XM_065795944.1"/>
</dbReference>
<sequence>MFYAHLALTKKGKLAKVWLAAHWEKKLSKAHVFETDIQSTVANIISPEQRIALRTSSHLLLGIVRIYYRKTKYLLADCTEALIKIKMSFRPEAVDLPLDNQKAPVSAITLPEFQEWDAMIDNLGKFDYTLSLKKNQCRVEDITMKEDSINTKRFLSDDNFFGDTPFGETNREVMRDEDTINQSIDFQANISKLDEIDNKSYQLSTSKSIRDLELDESMMIDDGGFGPGEGLDFLEGIGMNGDNMTGLNEVQITGLDDLDNHVTLDSIDTTITNMKKSLDKTIDAVENIGAMNQDDSVAQEQPTELATGVESTMFTRDIEALALDPIEETIQGKDKRRKRKRKLVIDDEKIIDNAKMKAQLNSYEDLVKKATVAPPTRMRMTLFDSSVKTLYSLPTFFKFSKNLLKIYTRNLTSSVPENLILPSSQDDEVQLEEPTEILRQSKTLDQLPNINDITDVEKTIDQEEYINDFVQQINPEVVDEEFPELLHVPPPFIEEPYKTFDEENITKDFEDEDETEEKQDEQIMKRWTKRSQQTVHLLAKCMKKSSNVNFNDLVKNCNRKQAALKFYTLLTLNKEKAITIKQEGLFSDIIIGRGVNFIECS</sequence>
<evidence type="ECO:0000256" key="3">
    <source>
        <dbReference type="ARBA" id="ARBA00009870"/>
    </source>
</evidence>
<dbReference type="InterPro" id="IPR039781">
    <property type="entry name" value="Rad21/Rec8-like"/>
</dbReference>
<protein>
    <submittedName>
        <fullName evidence="9">Double-strand-break repair protein rad21 homolog isoform X2</fullName>
    </submittedName>
</protein>
<accession>A0ABM4BS89</accession>
<comment type="subcellular location">
    <subcellularLocation>
        <location evidence="2">Chromosome</location>
    </subcellularLocation>
    <subcellularLocation>
        <location evidence="1">Nucleus</location>
    </subcellularLocation>
</comment>
<proteinExistence type="inferred from homology"/>
<keyword evidence="8" id="KW-1185">Reference proteome</keyword>
<reference evidence="9" key="1">
    <citation type="submission" date="2025-08" db="UniProtKB">
        <authorList>
            <consortium name="RefSeq"/>
        </authorList>
    </citation>
    <scope>IDENTIFICATION</scope>
</reference>
<feature type="domain" description="Rad21/Rec8-like protein N-terminal" evidence="7">
    <location>
        <begin position="1"/>
        <end position="101"/>
    </location>
</feature>
<keyword evidence="4" id="KW-0158">Chromosome</keyword>
<evidence type="ECO:0000256" key="4">
    <source>
        <dbReference type="ARBA" id="ARBA00022454"/>
    </source>
</evidence>
<organism evidence="8 9">
    <name type="scientific">Hydra vulgaris</name>
    <name type="common">Hydra</name>
    <name type="synonym">Hydra attenuata</name>
    <dbReference type="NCBI Taxonomy" id="6087"/>
    <lineage>
        <taxon>Eukaryota</taxon>
        <taxon>Metazoa</taxon>
        <taxon>Cnidaria</taxon>
        <taxon>Hydrozoa</taxon>
        <taxon>Hydroidolina</taxon>
        <taxon>Anthoathecata</taxon>
        <taxon>Aplanulata</taxon>
        <taxon>Hydridae</taxon>
        <taxon>Hydra</taxon>
    </lineage>
</organism>
<gene>
    <name evidence="9" type="primary">LOC100197122</name>
</gene>
<evidence type="ECO:0000259" key="6">
    <source>
        <dbReference type="Pfam" id="PF04824"/>
    </source>
</evidence>
<evidence type="ECO:0000256" key="2">
    <source>
        <dbReference type="ARBA" id="ARBA00004286"/>
    </source>
</evidence>
<dbReference type="PANTHER" id="PTHR12585">
    <property type="entry name" value="SCC1 / RAD21 FAMILY MEMBER"/>
    <property type="match status" value="1"/>
</dbReference>
<dbReference type="InterPro" id="IPR049589">
    <property type="entry name" value="NXP1_M-like"/>
</dbReference>
<dbReference type="InterPro" id="IPR006909">
    <property type="entry name" value="Rad21/Rec8_C_eu"/>
</dbReference>